<keyword evidence="3" id="KW-1185">Reference proteome</keyword>
<organism evidence="2 3">
    <name type="scientific">Paractinoplanes bogorensis</name>
    <dbReference type="NCBI Taxonomy" id="1610840"/>
    <lineage>
        <taxon>Bacteria</taxon>
        <taxon>Bacillati</taxon>
        <taxon>Actinomycetota</taxon>
        <taxon>Actinomycetes</taxon>
        <taxon>Micromonosporales</taxon>
        <taxon>Micromonosporaceae</taxon>
        <taxon>Paractinoplanes</taxon>
    </lineage>
</organism>
<evidence type="ECO:0000313" key="3">
    <source>
        <dbReference type="Proteomes" id="UP001519654"/>
    </source>
</evidence>
<evidence type="ECO:0000313" key="2">
    <source>
        <dbReference type="EMBL" id="MBU2670247.1"/>
    </source>
</evidence>
<dbReference type="InterPro" id="IPR024983">
    <property type="entry name" value="CHAT_dom"/>
</dbReference>
<protein>
    <submittedName>
        <fullName evidence="2">CHAT domain-containing protein</fullName>
    </submittedName>
</protein>
<dbReference type="Pfam" id="PF13424">
    <property type="entry name" value="TPR_12"/>
    <property type="match status" value="1"/>
</dbReference>
<name>A0ABS5Z3M7_9ACTN</name>
<evidence type="ECO:0000259" key="1">
    <source>
        <dbReference type="Pfam" id="PF12770"/>
    </source>
</evidence>
<dbReference type="InterPro" id="IPR011990">
    <property type="entry name" value="TPR-like_helical_dom_sf"/>
</dbReference>
<dbReference type="Proteomes" id="UP001519654">
    <property type="component" value="Unassembled WGS sequence"/>
</dbReference>
<sequence>MDIGRQSRSLFRAWSASDRAAGRALLDGVEVPAPIALRSRYRHLHDTSAPDGPLSPGLDETGWQAVFDLETAGDLAVQSGRLDRAAEVFAELAGLETTARHRVVLVHARIGAGDVARARDLIDEAISAYEEALSIAVSDGYRFGELRACVPLGYLALAYSSGATAEERFRRAETLAAELGDPLYGANAALGLAECAERGRDLDGAIAGALAARNGFAEVGSPIGRANAAHRAGALLHRARRLDEAAPLLEEAHGLYLEIGDPVGLSNTLSGLGDLYLDRREFEVAERWFGEGLRQAESAGLRRARAHALQDMARLSRGRGDWPRAITEFGRALAAYREIDDIGGVWHALDKTAEGQAELGLTADAVHTRMEAILSIEEFRAGHRDEQSQREYRDRFGLAYSRALAAAVAAGDAAAFVVVADCLAGRRLAGLIEHGAPDGPAAGLDLLQGLLVRADQRLVSHRHDRDTTVESTREQRIRLLGAFGVRHGLAEPAKASLDDQLAAVYLPPERDGGPLLAAVADEAYLLEILADPAQPDLVRWLWRRPGHAPAMGSSALDQPARSVLAALTDAGERAALSIEDLAPLAAVVPAGLRAALLDDPDPALLIVPIGEWWMVPWSALPLDDEVVLGERARYAVCPSLTVQRGVTARRTPASGTTADVWRSPFVSSHDLSRVGPERLELRPLATSSAARERLRDGGELMVVIGHGRPAPGLGHYLELDRDDWLTPADLIGASTPRRLALVACEAASIEGRRPSDPVSLATLALAARSDEVLATLGELSDTEPAARYVDDIISAMAGSPLPEALRRATRTLLATPGLRYEPLVTWAPLVAIGTVR</sequence>
<feature type="domain" description="CHAT" evidence="1">
    <location>
        <begin position="592"/>
        <end position="833"/>
    </location>
</feature>
<gene>
    <name evidence="2" type="ORF">KOI35_42775</name>
</gene>
<dbReference type="Gene3D" id="1.25.40.10">
    <property type="entry name" value="Tetratricopeptide repeat domain"/>
    <property type="match status" value="1"/>
</dbReference>
<reference evidence="2 3" key="1">
    <citation type="submission" date="2021-06" db="EMBL/GenBank/DDBJ databases">
        <title>Actinoplanes lichenicola sp. nov., and Actinoplanes ovalisporus sp. nov., isolated from lichen in Thailand.</title>
        <authorList>
            <person name="Saeng-In P."/>
            <person name="Kanchanasin P."/>
            <person name="Yuki M."/>
            <person name="Kudo T."/>
            <person name="Ohkuma M."/>
            <person name="Phongsopitanun W."/>
            <person name="Tanasupawat S."/>
        </authorList>
    </citation>
    <scope>NUCLEOTIDE SEQUENCE [LARGE SCALE GENOMIC DNA]</scope>
    <source>
        <strain evidence="2 3">NBRC 110975</strain>
    </source>
</reference>
<accession>A0ABS5Z3M7</accession>
<comment type="caution">
    <text evidence="2">The sequence shown here is derived from an EMBL/GenBank/DDBJ whole genome shotgun (WGS) entry which is preliminary data.</text>
</comment>
<dbReference type="RefSeq" id="WP_215795469.1">
    <property type="nucleotide sequence ID" value="NZ_JAHKKG010000018.1"/>
</dbReference>
<dbReference type="Pfam" id="PF12770">
    <property type="entry name" value="CHAT"/>
    <property type="match status" value="1"/>
</dbReference>
<dbReference type="SUPFAM" id="SSF48452">
    <property type="entry name" value="TPR-like"/>
    <property type="match status" value="2"/>
</dbReference>
<proteinExistence type="predicted"/>
<dbReference type="EMBL" id="JAHKKG010000018">
    <property type="protein sequence ID" value="MBU2670247.1"/>
    <property type="molecule type" value="Genomic_DNA"/>
</dbReference>